<keyword evidence="3" id="KW-1185">Reference proteome</keyword>
<proteinExistence type="predicted"/>
<feature type="transmembrane region" description="Helical" evidence="1">
    <location>
        <begin position="112"/>
        <end position="132"/>
    </location>
</feature>
<reference evidence="2 3" key="1">
    <citation type="submission" date="2015-08" db="EMBL/GenBank/DDBJ databases">
        <title>Next Generation Sequencing and Analysis of the Genome of Puccinia sorghi L Schw, the Causal Agent of Maize Common Rust.</title>
        <authorList>
            <person name="Rochi L."/>
            <person name="Burguener G."/>
            <person name="Darino M."/>
            <person name="Turjanski A."/>
            <person name="Kreff E."/>
            <person name="Dieguez M.J."/>
            <person name="Sacco F."/>
        </authorList>
    </citation>
    <scope>NUCLEOTIDE SEQUENCE [LARGE SCALE GENOMIC DNA]</scope>
    <source>
        <strain evidence="2 3">RO10H11247</strain>
    </source>
</reference>
<dbReference type="VEuPathDB" id="FungiDB:VP01_2677g3"/>
<gene>
    <name evidence="2" type="ORF">VP01_2677g3</name>
</gene>
<accession>A0A0L6V3U4</accession>
<dbReference type="AlphaFoldDB" id="A0A0L6V3U4"/>
<dbReference type="EMBL" id="LAVV01007587">
    <property type="protein sequence ID" value="KNZ55443.1"/>
    <property type="molecule type" value="Genomic_DNA"/>
</dbReference>
<evidence type="ECO:0000256" key="1">
    <source>
        <dbReference type="SAM" id="Phobius"/>
    </source>
</evidence>
<protein>
    <submittedName>
        <fullName evidence="2">Putative signal peptide protein</fullName>
    </submittedName>
</protein>
<organism evidence="2 3">
    <name type="scientific">Puccinia sorghi</name>
    <dbReference type="NCBI Taxonomy" id="27349"/>
    <lineage>
        <taxon>Eukaryota</taxon>
        <taxon>Fungi</taxon>
        <taxon>Dikarya</taxon>
        <taxon>Basidiomycota</taxon>
        <taxon>Pucciniomycotina</taxon>
        <taxon>Pucciniomycetes</taxon>
        <taxon>Pucciniales</taxon>
        <taxon>Pucciniaceae</taxon>
        <taxon>Puccinia</taxon>
    </lineage>
</organism>
<keyword evidence="1" id="KW-1133">Transmembrane helix</keyword>
<feature type="transmembrane region" description="Helical" evidence="1">
    <location>
        <begin position="84"/>
        <end position="106"/>
    </location>
</feature>
<dbReference type="Proteomes" id="UP000037035">
    <property type="component" value="Unassembled WGS sequence"/>
</dbReference>
<evidence type="ECO:0000313" key="3">
    <source>
        <dbReference type="Proteomes" id="UP000037035"/>
    </source>
</evidence>
<name>A0A0L6V3U4_9BASI</name>
<comment type="caution">
    <text evidence="2">The sequence shown here is derived from an EMBL/GenBank/DDBJ whole genome shotgun (WGS) entry which is preliminary data.</text>
</comment>
<evidence type="ECO:0000313" key="2">
    <source>
        <dbReference type="EMBL" id="KNZ55443.1"/>
    </source>
</evidence>
<sequence>MDFTIVSTLLTIVVSLTFHPKKNYSQQFFLCGSSPKTPAGKSLFAAKIQSGFGGFPVHQNQQTTTITSCLTTLSPPKVCKYTELIFFMFFSILLIVLFSEVFNLPLPKFLPILSYSSYFNFNFFLLVVKFLLETVQGEKSRFHVGFFPLRQKRSGYPYMGGAFLKRWGNLNREFSVEMMMERDSSFKKINQSCGYNWWIILGTCMAVDQSQNKEGIIYNQGYLRIALRRYEMMRLINKIKGIQGHRQQQVPSEAQDVCKINFVFLKNSFLYFFLQKTKWTNSNFYMREAAGKQLIRLTQPELLKWGSLRYLNNIPGGVK</sequence>
<keyword evidence="1" id="KW-0812">Transmembrane</keyword>
<keyword evidence="1" id="KW-0472">Membrane</keyword>